<reference evidence="1 2" key="1">
    <citation type="submission" date="2019-12" db="EMBL/GenBank/DDBJ databases">
        <title>Paenibacillus sp. nov., an endophytic bacterium isolated from the stem of Dendrobium.</title>
        <authorList>
            <person name="Zhao R."/>
        </authorList>
    </citation>
    <scope>NUCLEOTIDE SEQUENCE [LARGE SCALE GENOMIC DNA]</scope>
    <source>
        <strain evidence="1 2">HJL G12</strain>
    </source>
</reference>
<accession>A0A7X3IJV8</accession>
<proteinExistence type="predicted"/>
<comment type="caution">
    <text evidence="1">The sequence shown here is derived from an EMBL/GenBank/DDBJ whole genome shotgun (WGS) entry which is preliminary data.</text>
</comment>
<protein>
    <submittedName>
        <fullName evidence="1">Uncharacterized protein</fullName>
    </submittedName>
</protein>
<name>A0A7X3IJV8_9BACL</name>
<sequence>MDKIIFNIIKKYHEIENELYFKLEKELGVNKADELLGKFVDYREQQLKIGKYLDENKNLNKDGFLNNKIEELERYTRVHVIYEYDNGLSLCETTAGFLKLVPNDLISYDTE</sequence>
<gene>
    <name evidence="1" type="ORF">GRF59_14600</name>
</gene>
<dbReference type="EMBL" id="WUBI01000002">
    <property type="protein sequence ID" value="MWV44848.1"/>
    <property type="molecule type" value="Genomic_DNA"/>
</dbReference>
<evidence type="ECO:0000313" key="2">
    <source>
        <dbReference type="Proteomes" id="UP000460318"/>
    </source>
</evidence>
<organism evidence="1 2">
    <name type="scientific">Paenibacillus dendrobii</name>
    <dbReference type="NCBI Taxonomy" id="2691084"/>
    <lineage>
        <taxon>Bacteria</taxon>
        <taxon>Bacillati</taxon>
        <taxon>Bacillota</taxon>
        <taxon>Bacilli</taxon>
        <taxon>Bacillales</taxon>
        <taxon>Paenibacillaceae</taxon>
        <taxon>Paenibacillus</taxon>
    </lineage>
</organism>
<dbReference type="RefSeq" id="WP_160498458.1">
    <property type="nucleotide sequence ID" value="NZ_WUBI01000002.1"/>
</dbReference>
<dbReference type="Proteomes" id="UP000460318">
    <property type="component" value="Unassembled WGS sequence"/>
</dbReference>
<evidence type="ECO:0000313" key="1">
    <source>
        <dbReference type="EMBL" id="MWV44848.1"/>
    </source>
</evidence>
<dbReference type="AlphaFoldDB" id="A0A7X3IJV8"/>
<keyword evidence="2" id="KW-1185">Reference proteome</keyword>